<evidence type="ECO:0000313" key="1">
    <source>
        <dbReference type="EMBL" id="KAG0145507.1"/>
    </source>
</evidence>
<gene>
    <name evidence="1" type="ORF">CROQUDRAFT_566433</name>
</gene>
<dbReference type="SUPFAM" id="SSF54236">
    <property type="entry name" value="Ubiquitin-like"/>
    <property type="match status" value="1"/>
</dbReference>
<dbReference type="AlphaFoldDB" id="A0A9P6TAR8"/>
<name>A0A9P6TAR8_9BASI</name>
<evidence type="ECO:0000313" key="2">
    <source>
        <dbReference type="Proteomes" id="UP000886653"/>
    </source>
</evidence>
<dbReference type="EMBL" id="MU167275">
    <property type="protein sequence ID" value="KAG0145507.1"/>
    <property type="molecule type" value="Genomic_DNA"/>
</dbReference>
<proteinExistence type="predicted"/>
<keyword evidence="2" id="KW-1185">Reference proteome</keyword>
<sequence length="81" mass="9415">MQSLHNFLSRSQLLQTSVAQPCTYFCYTPIGRSLSSTHMFYVKSVTGKTLSFWGKPFYKIWNVKCMIQEVKGNSEEQQRLV</sequence>
<accession>A0A9P6TAR8</accession>
<organism evidence="1 2">
    <name type="scientific">Cronartium quercuum f. sp. fusiforme G11</name>
    <dbReference type="NCBI Taxonomy" id="708437"/>
    <lineage>
        <taxon>Eukaryota</taxon>
        <taxon>Fungi</taxon>
        <taxon>Dikarya</taxon>
        <taxon>Basidiomycota</taxon>
        <taxon>Pucciniomycotina</taxon>
        <taxon>Pucciniomycetes</taxon>
        <taxon>Pucciniales</taxon>
        <taxon>Coleosporiaceae</taxon>
        <taxon>Cronartium</taxon>
    </lineage>
</organism>
<comment type="caution">
    <text evidence="1">The sequence shown here is derived from an EMBL/GenBank/DDBJ whole genome shotgun (WGS) entry which is preliminary data.</text>
</comment>
<dbReference type="InterPro" id="IPR029071">
    <property type="entry name" value="Ubiquitin-like_domsf"/>
</dbReference>
<reference evidence="1" key="1">
    <citation type="submission" date="2013-11" db="EMBL/GenBank/DDBJ databases">
        <title>Genome sequence of the fusiform rust pathogen reveals effectors for host alternation and coevolution with pine.</title>
        <authorList>
            <consortium name="DOE Joint Genome Institute"/>
            <person name="Smith K."/>
            <person name="Pendleton A."/>
            <person name="Kubisiak T."/>
            <person name="Anderson C."/>
            <person name="Salamov A."/>
            <person name="Aerts A."/>
            <person name="Riley R."/>
            <person name="Clum A."/>
            <person name="Lindquist E."/>
            <person name="Ence D."/>
            <person name="Campbell M."/>
            <person name="Kronenberg Z."/>
            <person name="Feau N."/>
            <person name="Dhillon B."/>
            <person name="Hamelin R."/>
            <person name="Burleigh J."/>
            <person name="Smith J."/>
            <person name="Yandell M."/>
            <person name="Nelson C."/>
            <person name="Grigoriev I."/>
            <person name="Davis J."/>
        </authorList>
    </citation>
    <scope>NUCLEOTIDE SEQUENCE</scope>
    <source>
        <strain evidence="1">G11</strain>
    </source>
</reference>
<protein>
    <submittedName>
        <fullName evidence="1">Uncharacterized protein</fullName>
    </submittedName>
</protein>
<dbReference type="OrthoDB" id="428577at2759"/>
<dbReference type="Proteomes" id="UP000886653">
    <property type="component" value="Unassembled WGS sequence"/>
</dbReference>
<dbReference type="Gene3D" id="3.10.20.90">
    <property type="entry name" value="Phosphatidylinositol 3-kinase Catalytic Subunit, Chain A, domain 1"/>
    <property type="match status" value="1"/>
</dbReference>